<name>A0A4S4BZD3_9BACI</name>
<evidence type="ECO:0000256" key="8">
    <source>
        <dbReference type="ARBA" id="ARBA00022989"/>
    </source>
</evidence>
<dbReference type="PROSITE" id="PS50929">
    <property type="entry name" value="ABC_TM1F"/>
    <property type="match status" value="1"/>
</dbReference>
<evidence type="ECO:0000256" key="7">
    <source>
        <dbReference type="ARBA" id="ARBA00022840"/>
    </source>
</evidence>
<keyword evidence="9" id="KW-0472">Membrane</keyword>
<dbReference type="OrthoDB" id="9770415at2"/>
<keyword evidence="6" id="KW-0788">Thiol protease</keyword>
<evidence type="ECO:0000256" key="6">
    <source>
        <dbReference type="ARBA" id="ARBA00022807"/>
    </source>
</evidence>
<sequence>MKEMFYFLKMIHSYSGSILYFNLVTMVLISLLEGVGILLLIPMLSMSGILVMDAEGIPFIHLFTFLQDIPSSFSLPLILGIYVIIVVGQNLLQSHITIQNSIIQNGFLRYLRLETYHSLIHANWNFFINNRKSDLINILTTEITRTSAGTQSFLQFISSLIFTFIQIALAFWLSPNITIFVLISGLALIYFNRKFLKKSLALGNRNFHLGKNYLAGITDQINGIKDIKSNTLEKSRLDWYRSITKSMQEEQVEYTKLKTKSQFYYKVASGLLVAIFIFIAINMFEAQASQLMLIIVIFSRLWPRVAGIQGSMEQIATILPAFKAVKELQNESIMAREFLSEVGDDENTIPLQVNDEIECRNVYFRYNPSDSSTYALKDINVSFPAYQMTAVVGRSGAGKSTLIDLLMGLNQPEKGIVLIDGESFTSNKLLSLRRAISYVPQEPFLFNSSIRENLMLVEPNATDQQIWEALQFSSASEFVEKLPQGLDTLIGDRGIRLSGGERQRLVLARAILRNPSILVLDEATSALDSENEKKFQQALEQLKGKMTIIVIAHRLSTIRNADQVIVLNQGEVIQKGGFNQLAKEKKSMFGHLLNNQLEVIEK</sequence>
<dbReference type="Proteomes" id="UP000310334">
    <property type="component" value="Unassembled WGS sequence"/>
</dbReference>
<keyword evidence="2" id="KW-0813">Transport</keyword>
<reference evidence="10 11" key="1">
    <citation type="submission" date="2019-04" db="EMBL/GenBank/DDBJ databases">
        <title>Bacillus sediminilitoris sp. nov., isolated from a tidal flat sediment on the East China Sea.</title>
        <authorList>
            <person name="Wei Y."/>
            <person name="Mao H."/>
            <person name="Fang J."/>
        </authorList>
    </citation>
    <scope>NUCLEOTIDE SEQUENCE [LARGE SCALE GENOMIC DNA]</scope>
    <source>
        <strain evidence="10 11">DSL-17</strain>
    </source>
</reference>
<keyword evidence="7 10" id="KW-0067">ATP-binding</keyword>
<keyword evidence="4" id="KW-0812">Transmembrane</keyword>
<keyword evidence="5" id="KW-0547">Nucleotide-binding</keyword>
<keyword evidence="11" id="KW-1185">Reference proteome</keyword>
<dbReference type="InterPro" id="IPR011527">
    <property type="entry name" value="ABC1_TM_dom"/>
</dbReference>
<dbReference type="InterPro" id="IPR027417">
    <property type="entry name" value="P-loop_NTPase"/>
</dbReference>
<accession>A0A4S4BZD3</accession>
<evidence type="ECO:0000313" key="10">
    <source>
        <dbReference type="EMBL" id="THF80553.1"/>
    </source>
</evidence>
<evidence type="ECO:0000256" key="3">
    <source>
        <dbReference type="ARBA" id="ARBA00022475"/>
    </source>
</evidence>
<dbReference type="PROSITE" id="PS50893">
    <property type="entry name" value="ABC_TRANSPORTER_2"/>
    <property type="match status" value="1"/>
</dbReference>
<dbReference type="EMBL" id="SSNT01000006">
    <property type="protein sequence ID" value="THF80553.1"/>
    <property type="molecule type" value="Genomic_DNA"/>
</dbReference>
<keyword evidence="8" id="KW-1133">Transmembrane helix</keyword>
<protein>
    <submittedName>
        <fullName evidence="10">ABC transporter ATP-binding protein</fullName>
    </submittedName>
</protein>
<dbReference type="SUPFAM" id="SSF90123">
    <property type="entry name" value="ABC transporter transmembrane region"/>
    <property type="match status" value="1"/>
</dbReference>
<dbReference type="GO" id="GO:0005524">
    <property type="term" value="F:ATP binding"/>
    <property type="evidence" value="ECO:0007669"/>
    <property type="project" value="UniProtKB-KW"/>
</dbReference>
<dbReference type="InterPro" id="IPR036640">
    <property type="entry name" value="ABC1_TM_sf"/>
</dbReference>
<dbReference type="InterPro" id="IPR017871">
    <property type="entry name" value="ABC_transporter-like_CS"/>
</dbReference>
<dbReference type="Gene3D" id="1.20.1560.10">
    <property type="entry name" value="ABC transporter type 1, transmembrane domain"/>
    <property type="match status" value="1"/>
</dbReference>
<comment type="subcellular location">
    <subcellularLocation>
        <location evidence="1">Cell membrane</location>
        <topology evidence="1">Multi-pass membrane protein</topology>
    </subcellularLocation>
</comment>
<dbReference type="AlphaFoldDB" id="A0A4S4BZD3"/>
<comment type="caution">
    <text evidence="10">The sequence shown here is derived from an EMBL/GenBank/DDBJ whole genome shotgun (WGS) entry which is preliminary data.</text>
</comment>
<dbReference type="GO" id="GO:0034040">
    <property type="term" value="F:ATPase-coupled lipid transmembrane transporter activity"/>
    <property type="evidence" value="ECO:0007669"/>
    <property type="project" value="TreeGrafter"/>
</dbReference>
<keyword evidence="3" id="KW-1003">Cell membrane</keyword>
<evidence type="ECO:0000256" key="1">
    <source>
        <dbReference type="ARBA" id="ARBA00004651"/>
    </source>
</evidence>
<dbReference type="FunFam" id="3.40.50.300:FF:000299">
    <property type="entry name" value="ABC transporter ATP-binding protein/permease"/>
    <property type="match status" value="1"/>
</dbReference>
<dbReference type="InterPro" id="IPR003593">
    <property type="entry name" value="AAA+_ATPase"/>
</dbReference>
<dbReference type="SUPFAM" id="SSF52540">
    <property type="entry name" value="P-loop containing nucleoside triphosphate hydrolases"/>
    <property type="match status" value="1"/>
</dbReference>
<evidence type="ECO:0000256" key="4">
    <source>
        <dbReference type="ARBA" id="ARBA00022692"/>
    </source>
</evidence>
<proteinExistence type="predicted"/>
<dbReference type="PANTHER" id="PTHR24221">
    <property type="entry name" value="ATP-BINDING CASSETTE SUB-FAMILY B"/>
    <property type="match status" value="1"/>
</dbReference>
<dbReference type="Gene3D" id="3.40.50.300">
    <property type="entry name" value="P-loop containing nucleotide triphosphate hydrolases"/>
    <property type="match status" value="1"/>
</dbReference>
<evidence type="ECO:0000313" key="11">
    <source>
        <dbReference type="Proteomes" id="UP000310334"/>
    </source>
</evidence>
<evidence type="ECO:0000256" key="2">
    <source>
        <dbReference type="ARBA" id="ARBA00022448"/>
    </source>
</evidence>
<organism evidence="10 11">
    <name type="scientific">Metabacillus sediminilitoris</name>
    <dbReference type="NCBI Taxonomy" id="2567941"/>
    <lineage>
        <taxon>Bacteria</taxon>
        <taxon>Bacillati</taxon>
        <taxon>Bacillota</taxon>
        <taxon>Bacilli</taxon>
        <taxon>Bacillales</taxon>
        <taxon>Bacillaceae</taxon>
        <taxon>Metabacillus</taxon>
    </lineage>
</organism>
<dbReference type="PANTHER" id="PTHR24221:SF654">
    <property type="entry name" value="ATP-BINDING CASSETTE SUB-FAMILY B MEMBER 6"/>
    <property type="match status" value="1"/>
</dbReference>
<keyword evidence="6" id="KW-0645">Protease</keyword>
<dbReference type="InterPro" id="IPR039421">
    <property type="entry name" value="Type_1_exporter"/>
</dbReference>
<dbReference type="GO" id="GO:0008234">
    <property type="term" value="F:cysteine-type peptidase activity"/>
    <property type="evidence" value="ECO:0007669"/>
    <property type="project" value="UniProtKB-KW"/>
</dbReference>
<evidence type="ECO:0000256" key="5">
    <source>
        <dbReference type="ARBA" id="ARBA00022741"/>
    </source>
</evidence>
<dbReference type="RefSeq" id="WP_136353075.1">
    <property type="nucleotide sequence ID" value="NZ_CP046266.1"/>
</dbReference>
<dbReference type="Pfam" id="PF00005">
    <property type="entry name" value="ABC_tran"/>
    <property type="match status" value="1"/>
</dbReference>
<dbReference type="Pfam" id="PF00664">
    <property type="entry name" value="ABC_membrane"/>
    <property type="match status" value="1"/>
</dbReference>
<dbReference type="SMART" id="SM00382">
    <property type="entry name" value="AAA"/>
    <property type="match status" value="1"/>
</dbReference>
<dbReference type="InterPro" id="IPR003439">
    <property type="entry name" value="ABC_transporter-like_ATP-bd"/>
</dbReference>
<dbReference type="PROSITE" id="PS00211">
    <property type="entry name" value="ABC_TRANSPORTER_1"/>
    <property type="match status" value="1"/>
</dbReference>
<evidence type="ECO:0000256" key="9">
    <source>
        <dbReference type="ARBA" id="ARBA00023136"/>
    </source>
</evidence>
<dbReference type="GO" id="GO:0005886">
    <property type="term" value="C:plasma membrane"/>
    <property type="evidence" value="ECO:0007669"/>
    <property type="project" value="UniProtKB-SubCell"/>
</dbReference>
<keyword evidence="6" id="KW-0378">Hydrolase</keyword>
<dbReference type="GO" id="GO:0140359">
    <property type="term" value="F:ABC-type transporter activity"/>
    <property type="evidence" value="ECO:0007669"/>
    <property type="project" value="InterPro"/>
</dbReference>
<dbReference type="GO" id="GO:0016887">
    <property type="term" value="F:ATP hydrolysis activity"/>
    <property type="evidence" value="ECO:0007669"/>
    <property type="project" value="InterPro"/>
</dbReference>
<gene>
    <name evidence="10" type="ORF">E6W99_09125</name>
</gene>